<evidence type="ECO:0000313" key="1">
    <source>
        <dbReference type="EMBL" id="AWX57320.1"/>
    </source>
</evidence>
<dbReference type="eggNOG" id="ENOG50310SJ">
    <property type="taxonomic scope" value="Bacteria"/>
</dbReference>
<evidence type="ECO:0000313" key="4">
    <source>
        <dbReference type="Proteomes" id="UP000317713"/>
    </source>
</evidence>
<dbReference type="EMBL" id="CP030117">
    <property type="protein sequence ID" value="AWX57320.1"/>
    <property type="molecule type" value="Genomic_DNA"/>
</dbReference>
<reference evidence="1" key="2">
    <citation type="submission" date="2018-06" db="EMBL/GenBank/DDBJ databases">
        <title>Brevibacillus brevis DZQ7, complete genome sequence.</title>
        <authorList>
            <person name="Hou Q."/>
        </authorList>
    </citation>
    <scope>NUCLEOTIDE SEQUENCE</scope>
    <source>
        <strain evidence="1">DZQ7</strain>
    </source>
</reference>
<dbReference type="AlphaFoldDB" id="A0A0J6ELS9"/>
<proteinExistence type="predicted"/>
<protein>
    <submittedName>
        <fullName evidence="2">ADP-heptose synthase</fullName>
    </submittedName>
</protein>
<organism evidence="2 4">
    <name type="scientific">Brevibacillus brevis</name>
    <name type="common">Bacillus brevis</name>
    <dbReference type="NCBI Taxonomy" id="1393"/>
    <lineage>
        <taxon>Bacteria</taxon>
        <taxon>Bacillati</taxon>
        <taxon>Bacillota</taxon>
        <taxon>Bacilli</taxon>
        <taxon>Bacillales</taxon>
        <taxon>Paenibacillaceae</taxon>
        <taxon>Brevibacillus</taxon>
    </lineage>
</organism>
<dbReference type="OMA" id="LDWIHRI"/>
<evidence type="ECO:0000313" key="3">
    <source>
        <dbReference type="Proteomes" id="UP000036061"/>
    </source>
</evidence>
<dbReference type="OrthoDB" id="2878542at2"/>
<sequence>MSKQFVIEAIMLAIYGELMVPSQPVEYLIPASTIYELDEFIQSPEPIMPYSADDQYVRRIMKEMSQFFADPFNRKRMEKGLIAPWSKVPFSFPNGVTLTVVKVEDNAMWGEIFDPVETQLLLTAMKFEAPLLTDQPDYQDRILEYIVPVQFYDVDDFDFALEQGISLNDLREP</sequence>
<dbReference type="GeneID" id="87584334"/>
<dbReference type="Proteomes" id="UP000036061">
    <property type="component" value="Chromosome"/>
</dbReference>
<evidence type="ECO:0000313" key="2">
    <source>
        <dbReference type="EMBL" id="QDS33214.1"/>
    </source>
</evidence>
<dbReference type="Proteomes" id="UP000317713">
    <property type="component" value="Chromosome"/>
</dbReference>
<gene>
    <name evidence="1" type="ORF">AB432_020725</name>
    <name evidence="2" type="ORF">FPS98_04015</name>
</gene>
<dbReference type="EMBL" id="CP042161">
    <property type="protein sequence ID" value="QDS33214.1"/>
    <property type="molecule type" value="Genomic_DNA"/>
</dbReference>
<accession>A0A0J6ELS9</accession>
<name>A0A0J6ELS9_BREBE</name>
<reference evidence="1 3" key="1">
    <citation type="journal article" date="2015" name="Genome Announc.">
        <title>Draft Genome Sequence of Brevibacillus brevis DZQ7, a Plant Growth-Promoting Rhizobacterium with Broad-Spectrum Antimicrobial Activity.</title>
        <authorList>
            <person name="Hou Q."/>
            <person name="Wang C."/>
            <person name="Hou X."/>
            <person name="Xia Z."/>
            <person name="Ye J."/>
            <person name="Liu K."/>
            <person name="Liu H."/>
            <person name="Wang J."/>
            <person name="Guo H."/>
            <person name="Yu X."/>
            <person name="Yang Y."/>
            <person name="Du B."/>
            <person name="Ding Y."/>
        </authorList>
    </citation>
    <scope>NUCLEOTIDE SEQUENCE [LARGE SCALE GENOMIC DNA]</scope>
    <source>
        <strain evidence="1 3">DZQ7</strain>
    </source>
</reference>
<dbReference type="RefSeq" id="WP_015892281.1">
    <property type="nucleotide sequence ID" value="NZ_BJNU01000006.1"/>
</dbReference>
<reference evidence="2 4" key="3">
    <citation type="submission" date="2019-07" db="EMBL/GenBank/DDBJ databases">
        <title>Characterization of Brevibacillus brevis HK544, as a potential biocontrol agent.</title>
        <authorList>
            <person name="Kim H."/>
        </authorList>
    </citation>
    <scope>NUCLEOTIDE SEQUENCE [LARGE SCALE GENOMIC DNA]</scope>
    <source>
        <strain evidence="2 4">HK544</strain>
    </source>
</reference>